<proteinExistence type="predicted"/>
<name>A0A381SER1_9ZZZZ</name>
<reference evidence="1" key="1">
    <citation type="submission" date="2018-05" db="EMBL/GenBank/DDBJ databases">
        <authorList>
            <person name="Lanie J.A."/>
            <person name="Ng W.-L."/>
            <person name="Kazmierczak K.M."/>
            <person name="Andrzejewski T.M."/>
            <person name="Davidsen T.M."/>
            <person name="Wayne K.J."/>
            <person name="Tettelin H."/>
            <person name="Glass J.I."/>
            <person name="Rusch D."/>
            <person name="Podicherti R."/>
            <person name="Tsui H.-C.T."/>
            <person name="Winkler M.E."/>
        </authorList>
    </citation>
    <scope>NUCLEOTIDE SEQUENCE</scope>
</reference>
<evidence type="ECO:0008006" key="2">
    <source>
        <dbReference type="Google" id="ProtNLM"/>
    </source>
</evidence>
<dbReference type="PIRSF" id="PIRSF028538">
    <property type="entry name" value="DUF1820"/>
    <property type="match status" value="1"/>
</dbReference>
<protein>
    <recommendedName>
        <fullName evidence="2">DUF1820 domain-containing protein</fullName>
    </recommendedName>
</protein>
<gene>
    <name evidence="1" type="ORF">METZ01_LOCUS54655</name>
</gene>
<organism evidence="1">
    <name type="scientific">marine metagenome</name>
    <dbReference type="NCBI Taxonomy" id="408172"/>
    <lineage>
        <taxon>unclassified sequences</taxon>
        <taxon>metagenomes</taxon>
        <taxon>ecological metagenomes</taxon>
    </lineage>
</organism>
<dbReference type="AlphaFoldDB" id="A0A381SER1"/>
<dbReference type="EMBL" id="UINC01002940">
    <property type="protein sequence ID" value="SVA01801.1"/>
    <property type="molecule type" value="Genomic_DNA"/>
</dbReference>
<dbReference type="Pfam" id="PF08850">
    <property type="entry name" value="DUF1820"/>
    <property type="match status" value="1"/>
</dbReference>
<accession>A0A381SER1</accession>
<evidence type="ECO:0000313" key="1">
    <source>
        <dbReference type="EMBL" id="SVA01801.1"/>
    </source>
</evidence>
<dbReference type="InterPro" id="IPR014949">
    <property type="entry name" value="DUF1820"/>
</dbReference>
<sequence length="111" mass="12531">MPSKKLYRIIFTNQGKVYEIYARNVSSSNIFGFIEIEKIVFGERTSVVVDPSEEKIKTEFSGVTKTNIPMHSVLRIDEVDKQGISKISKADGDNITHLPGTVYLPKDKPKE</sequence>